<evidence type="ECO:0000256" key="5">
    <source>
        <dbReference type="ARBA" id="ARBA00022692"/>
    </source>
</evidence>
<dbReference type="InterPro" id="IPR036942">
    <property type="entry name" value="Beta-barrel_TonB_sf"/>
</dbReference>
<evidence type="ECO:0000259" key="14">
    <source>
        <dbReference type="Pfam" id="PF07715"/>
    </source>
</evidence>
<evidence type="ECO:0000256" key="12">
    <source>
        <dbReference type="SAM" id="SignalP"/>
    </source>
</evidence>
<comment type="caution">
    <text evidence="15">The sequence shown here is derived from an EMBL/GenBank/DDBJ whole genome shotgun (WGS) entry which is preliminary data.</text>
</comment>
<keyword evidence="3 10" id="KW-0813">Transport</keyword>
<gene>
    <name evidence="15" type="ORF">GEV01_19195</name>
</gene>
<dbReference type="Proteomes" id="UP000444318">
    <property type="component" value="Unassembled WGS sequence"/>
</dbReference>
<keyword evidence="12" id="KW-0732">Signal</keyword>
<dbReference type="Pfam" id="PF07715">
    <property type="entry name" value="Plug"/>
    <property type="match status" value="1"/>
</dbReference>
<accession>A0A843SMY3</accession>
<name>A0A843SMY3_9BURK</name>
<organism evidence="15 16">
    <name type="scientific">Rugamonas rivuli</name>
    <dbReference type="NCBI Taxonomy" id="2743358"/>
    <lineage>
        <taxon>Bacteria</taxon>
        <taxon>Pseudomonadati</taxon>
        <taxon>Pseudomonadota</taxon>
        <taxon>Betaproteobacteria</taxon>
        <taxon>Burkholderiales</taxon>
        <taxon>Oxalobacteraceae</taxon>
        <taxon>Telluria group</taxon>
        <taxon>Rugamonas</taxon>
    </lineage>
</organism>
<evidence type="ECO:0000259" key="13">
    <source>
        <dbReference type="Pfam" id="PF00593"/>
    </source>
</evidence>
<dbReference type="InterPro" id="IPR012910">
    <property type="entry name" value="Plug_dom"/>
</dbReference>
<evidence type="ECO:0000256" key="7">
    <source>
        <dbReference type="ARBA" id="ARBA00023136"/>
    </source>
</evidence>
<dbReference type="SUPFAM" id="SSF56935">
    <property type="entry name" value="Porins"/>
    <property type="match status" value="1"/>
</dbReference>
<evidence type="ECO:0000313" key="16">
    <source>
        <dbReference type="Proteomes" id="UP000444318"/>
    </source>
</evidence>
<dbReference type="Pfam" id="PF00593">
    <property type="entry name" value="TonB_dep_Rec_b-barrel"/>
    <property type="match status" value="1"/>
</dbReference>
<sequence length="898" mass="96378">MKLKEKQGVLSVRLALSVLAGFTLLSGAVQAQTATSSDKTSEPTKVVITGSNIARIAGEGATPVEIVTRVQIDRSGASTVVELLSKLPSIGVQLDGNSKSSFAGGAASVGLRGLDPKYTLILLNGRRLANYGFADGAENSFVDLNTLPLAALESVEILRDGASAIYGSDAVAGVINFRTRTNYQGLEVAGRLGENIKGDGSTGNISATKGWGDIDADGYNLLLSVDALKRNSLRSSKHSALALPDYRKYGGTNKLATTSFQGWVRDYDNGEPGYAIPGCKGQVGKADTGDQVCFTNPERILTPSIQRFGVSTIVTKRLGGGDELFAELGLNRNKSSYQQGYPSFSSQFLVPTAGTTNPGVLGLPGETDTTNGFTPGDRLQIFHDITEAGRSVQTITNTTARVVGGWRGKVQGWDSEFAVNLNQSKLVDDTTNGVLKDISNDLLGKGVLGKGGYDPFNPANSLSMVQSMMHTIHHAATSRLGTAEWKMSTPELFKLQDRSVGFAWGAQASHESIDDVPDDQTLAGNIVDYGTTGSVASRTLYSVYGELAVPLLANLDAQVAARADHYSDFGNSYNPKLALAWRPTETVLVRGSATTSFKAPTLPEIGATTTAYASVADWARCGPLGYVGSQCAYSPKQYLKGNPNLKPEKAKNYSVGIVLQPVKDLVMSLDWYGIDQRDTIQALDPQYVLDHEDSIPGFAALIGRDPRNKALEATHPGLNKGRINNITTPYSNVGKTKISGFDMNLKYDLSLGAYGKLRFNEVINRTLKFDQSITPDDAPVSRLDSIYHPRWSNSFSTAYEYGTSQFSATARTAASTLNIDDPTHTQDAAVTNARIPSYTVWDLNYSTKVNPKLTVNVGINNAFDKAMVYANTANVNTYVQGLNDVVGRYVYVNARYAF</sequence>
<dbReference type="CDD" id="cd01347">
    <property type="entry name" value="ligand_gated_channel"/>
    <property type="match status" value="1"/>
</dbReference>
<keyword evidence="5 10" id="KW-0812">Transmembrane</keyword>
<feature type="domain" description="TonB-dependent receptor plug" evidence="14">
    <location>
        <begin position="61"/>
        <end position="174"/>
    </location>
</feature>
<dbReference type="PANTHER" id="PTHR47234:SF1">
    <property type="entry name" value="TONB-DEPENDENT RECEPTOR"/>
    <property type="match status" value="1"/>
</dbReference>
<evidence type="ECO:0000313" key="15">
    <source>
        <dbReference type="EMBL" id="MQA21646.1"/>
    </source>
</evidence>
<dbReference type="EMBL" id="WHUF01000005">
    <property type="protein sequence ID" value="MQA21646.1"/>
    <property type="molecule type" value="Genomic_DNA"/>
</dbReference>
<proteinExistence type="inferred from homology"/>
<evidence type="ECO:0000256" key="11">
    <source>
        <dbReference type="RuleBase" id="RU003357"/>
    </source>
</evidence>
<evidence type="ECO:0000256" key="4">
    <source>
        <dbReference type="ARBA" id="ARBA00022452"/>
    </source>
</evidence>
<feature type="signal peptide" evidence="12">
    <location>
        <begin position="1"/>
        <end position="31"/>
    </location>
</feature>
<comment type="subcellular location">
    <subcellularLocation>
        <location evidence="1 10">Cell outer membrane</location>
        <topology evidence="1 10">Multi-pass membrane protein</topology>
    </subcellularLocation>
</comment>
<evidence type="ECO:0000256" key="6">
    <source>
        <dbReference type="ARBA" id="ARBA00023077"/>
    </source>
</evidence>
<evidence type="ECO:0000256" key="3">
    <source>
        <dbReference type="ARBA" id="ARBA00022448"/>
    </source>
</evidence>
<feature type="chain" id="PRO_5032522109" evidence="12">
    <location>
        <begin position="32"/>
        <end position="898"/>
    </location>
</feature>
<keyword evidence="8 15" id="KW-0675">Receptor</keyword>
<dbReference type="InterPro" id="IPR037066">
    <property type="entry name" value="Plug_dom_sf"/>
</dbReference>
<dbReference type="InterPro" id="IPR000531">
    <property type="entry name" value="Beta-barrel_TonB"/>
</dbReference>
<keyword evidence="4 10" id="KW-1134">Transmembrane beta strand</keyword>
<dbReference type="PROSITE" id="PS52016">
    <property type="entry name" value="TONB_DEPENDENT_REC_3"/>
    <property type="match status" value="1"/>
</dbReference>
<feature type="domain" description="TonB-dependent receptor-like beta-barrel" evidence="13">
    <location>
        <begin position="364"/>
        <end position="861"/>
    </location>
</feature>
<dbReference type="Gene3D" id="2.170.130.10">
    <property type="entry name" value="TonB-dependent receptor, plug domain"/>
    <property type="match status" value="1"/>
</dbReference>
<comment type="similarity">
    <text evidence="2 10 11">Belongs to the TonB-dependent receptor family.</text>
</comment>
<evidence type="ECO:0000256" key="9">
    <source>
        <dbReference type="ARBA" id="ARBA00023237"/>
    </source>
</evidence>
<dbReference type="Gene3D" id="2.40.170.20">
    <property type="entry name" value="TonB-dependent receptor, beta-barrel domain"/>
    <property type="match status" value="1"/>
</dbReference>
<reference evidence="15 16" key="1">
    <citation type="submission" date="2019-10" db="EMBL/GenBank/DDBJ databases">
        <title>Two novel species isolated from a subtropical stream in China.</title>
        <authorList>
            <person name="Lu H."/>
        </authorList>
    </citation>
    <scope>NUCLEOTIDE SEQUENCE [LARGE SCALE GENOMIC DNA]</scope>
    <source>
        <strain evidence="15 16">FT103W</strain>
    </source>
</reference>
<evidence type="ECO:0000256" key="1">
    <source>
        <dbReference type="ARBA" id="ARBA00004571"/>
    </source>
</evidence>
<evidence type="ECO:0000256" key="10">
    <source>
        <dbReference type="PROSITE-ProRule" id="PRU01360"/>
    </source>
</evidence>
<keyword evidence="7 10" id="KW-0472">Membrane</keyword>
<dbReference type="GO" id="GO:0009279">
    <property type="term" value="C:cell outer membrane"/>
    <property type="evidence" value="ECO:0007669"/>
    <property type="project" value="UniProtKB-SubCell"/>
</dbReference>
<dbReference type="PANTHER" id="PTHR47234">
    <property type="match status" value="1"/>
</dbReference>
<dbReference type="RefSeq" id="WP_152807188.1">
    <property type="nucleotide sequence ID" value="NZ_WHUF01000005.1"/>
</dbReference>
<dbReference type="InterPro" id="IPR039426">
    <property type="entry name" value="TonB-dep_rcpt-like"/>
</dbReference>
<keyword evidence="6 11" id="KW-0798">TonB box</keyword>
<protein>
    <submittedName>
        <fullName evidence="15">TonB-dependent receptor</fullName>
    </submittedName>
</protein>
<keyword evidence="9 10" id="KW-0998">Cell outer membrane</keyword>
<keyword evidence="16" id="KW-1185">Reference proteome</keyword>
<evidence type="ECO:0000256" key="2">
    <source>
        <dbReference type="ARBA" id="ARBA00009810"/>
    </source>
</evidence>
<dbReference type="AlphaFoldDB" id="A0A843SMY3"/>
<evidence type="ECO:0000256" key="8">
    <source>
        <dbReference type="ARBA" id="ARBA00023170"/>
    </source>
</evidence>